<gene>
    <name evidence="1" type="ORF">CDES_11980</name>
</gene>
<sequence>MTSEAANAIVGGIKPFDAQDGAVFEIRDRKAGVFRVEAVQHAHGALQDVVSGG</sequence>
<dbReference type="Proteomes" id="UP000068067">
    <property type="component" value="Chromosome"/>
</dbReference>
<keyword evidence="2" id="KW-1185">Reference proteome</keyword>
<name>A0A0M4CJY0_9CORY</name>
<reference evidence="1 2" key="1">
    <citation type="submission" date="2014-08" db="EMBL/GenBank/DDBJ databases">
        <title>Complete genome sequence of Corynebacterium deserti GIMN1.010 (=DSM 45689), isolated from desert sand in western China.</title>
        <authorList>
            <person name="Ruckert C."/>
            <person name="Albersmeier A."/>
            <person name="Kalinowski J."/>
        </authorList>
    </citation>
    <scope>NUCLEOTIDE SEQUENCE [LARGE SCALE GENOMIC DNA]</scope>
    <source>
        <strain evidence="1 2">GIMN1.010</strain>
    </source>
</reference>
<evidence type="ECO:0000313" key="2">
    <source>
        <dbReference type="Proteomes" id="UP000068067"/>
    </source>
</evidence>
<proteinExistence type="predicted"/>
<dbReference type="RefSeq" id="WP_156322906.1">
    <property type="nucleotide sequence ID" value="NZ_CP009220.1"/>
</dbReference>
<dbReference type="KEGG" id="cdx:CDES_11980"/>
<evidence type="ECO:0000313" key="1">
    <source>
        <dbReference type="EMBL" id="ALC06746.1"/>
    </source>
</evidence>
<organism evidence="1 2">
    <name type="scientific">Corynebacterium deserti GIMN1.010</name>
    <dbReference type="NCBI Taxonomy" id="931089"/>
    <lineage>
        <taxon>Bacteria</taxon>
        <taxon>Bacillati</taxon>
        <taxon>Actinomycetota</taxon>
        <taxon>Actinomycetes</taxon>
        <taxon>Mycobacteriales</taxon>
        <taxon>Corynebacteriaceae</taxon>
        <taxon>Corynebacterium</taxon>
    </lineage>
</organism>
<protein>
    <submittedName>
        <fullName evidence="1">Uncharacterized protein</fullName>
    </submittedName>
</protein>
<dbReference type="AlphaFoldDB" id="A0A0M4CJY0"/>
<dbReference type="PATRIC" id="fig|931089.4.peg.2415"/>
<dbReference type="EMBL" id="CP009220">
    <property type="protein sequence ID" value="ALC06746.1"/>
    <property type="molecule type" value="Genomic_DNA"/>
</dbReference>
<accession>A0A0M4CJY0</accession>